<evidence type="ECO:0000313" key="6">
    <source>
        <dbReference type="EMBL" id="CAI9274292.1"/>
    </source>
</evidence>
<keyword evidence="3 4" id="KW-0694">RNA-binding</keyword>
<keyword evidence="2" id="KW-0677">Repeat</keyword>
<reference evidence="6" key="1">
    <citation type="submission" date="2023-04" db="EMBL/GenBank/DDBJ databases">
        <authorList>
            <person name="Vijverberg K."/>
            <person name="Xiong W."/>
            <person name="Schranz E."/>
        </authorList>
    </citation>
    <scope>NUCLEOTIDE SEQUENCE</scope>
</reference>
<dbReference type="Proteomes" id="UP001177003">
    <property type="component" value="Chromosome 3"/>
</dbReference>
<organism evidence="6 7">
    <name type="scientific">Lactuca saligna</name>
    <name type="common">Willowleaf lettuce</name>
    <dbReference type="NCBI Taxonomy" id="75948"/>
    <lineage>
        <taxon>Eukaryota</taxon>
        <taxon>Viridiplantae</taxon>
        <taxon>Streptophyta</taxon>
        <taxon>Embryophyta</taxon>
        <taxon>Tracheophyta</taxon>
        <taxon>Spermatophyta</taxon>
        <taxon>Magnoliopsida</taxon>
        <taxon>eudicotyledons</taxon>
        <taxon>Gunneridae</taxon>
        <taxon>Pentapetalae</taxon>
        <taxon>asterids</taxon>
        <taxon>campanulids</taxon>
        <taxon>Asterales</taxon>
        <taxon>Asteraceae</taxon>
        <taxon>Cichorioideae</taxon>
        <taxon>Cichorieae</taxon>
        <taxon>Lactucinae</taxon>
        <taxon>Lactuca</taxon>
    </lineage>
</organism>
<evidence type="ECO:0000256" key="3">
    <source>
        <dbReference type="ARBA" id="ARBA00022884"/>
    </source>
</evidence>
<dbReference type="AlphaFoldDB" id="A0AA35YI12"/>
<evidence type="ECO:0000259" key="5">
    <source>
        <dbReference type="PROSITE" id="PS50102"/>
    </source>
</evidence>
<evidence type="ECO:0000313" key="7">
    <source>
        <dbReference type="Proteomes" id="UP001177003"/>
    </source>
</evidence>
<dbReference type="GO" id="GO:0003729">
    <property type="term" value="F:mRNA binding"/>
    <property type="evidence" value="ECO:0007669"/>
    <property type="project" value="InterPro"/>
</dbReference>
<keyword evidence="7" id="KW-1185">Reference proteome</keyword>
<protein>
    <recommendedName>
        <fullName evidence="5">RRM domain-containing protein</fullName>
    </recommendedName>
</protein>
<dbReference type="InterPro" id="IPR035979">
    <property type="entry name" value="RBD_domain_sf"/>
</dbReference>
<dbReference type="SUPFAM" id="SSF54928">
    <property type="entry name" value="RNA-binding domain, RBD"/>
    <property type="match status" value="1"/>
</dbReference>
<gene>
    <name evidence="6" type="ORF">LSALG_LOCUS14378</name>
</gene>
<dbReference type="PANTHER" id="PTHR47640:SF10">
    <property type="entry name" value="TRNA SELENOCYSTEINE 1-ASSOCIATED PROTEIN 1-RELATED"/>
    <property type="match status" value="1"/>
</dbReference>
<dbReference type="InterPro" id="IPR012677">
    <property type="entry name" value="Nucleotide-bd_a/b_plait_sf"/>
</dbReference>
<name>A0AA35YI12_LACSI</name>
<evidence type="ECO:0000256" key="4">
    <source>
        <dbReference type="PROSITE-ProRule" id="PRU00176"/>
    </source>
</evidence>
<dbReference type="PANTHER" id="PTHR47640">
    <property type="entry name" value="TRNA SELENOCYSTEINE 1-ASSOCIATED PROTEIN 1-RELATED-RELATED"/>
    <property type="match status" value="1"/>
</dbReference>
<dbReference type="EMBL" id="OX465079">
    <property type="protein sequence ID" value="CAI9274292.1"/>
    <property type="molecule type" value="Genomic_DNA"/>
</dbReference>
<dbReference type="Pfam" id="PF00076">
    <property type="entry name" value="RRM_1"/>
    <property type="match status" value="1"/>
</dbReference>
<feature type="domain" description="RRM" evidence="5">
    <location>
        <begin position="70"/>
        <end position="122"/>
    </location>
</feature>
<accession>A0AA35YI12</accession>
<keyword evidence="1" id="KW-0507">mRNA processing</keyword>
<dbReference type="GO" id="GO:0005829">
    <property type="term" value="C:cytosol"/>
    <property type="evidence" value="ECO:0007669"/>
    <property type="project" value="TreeGrafter"/>
</dbReference>
<dbReference type="GO" id="GO:0006397">
    <property type="term" value="P:mRNA processing"/>
    <property type="evidence" value="ECO:0007669"/>
    <property type="project" value="UniProtKB-KW"/>
</dbReference>
<dbReference type="InterPro" id="IPR000504">
    <property type="entry name" value="RRM_dom"/>
</dbReference>
<evidence type="ECO:0000256" key="1">
    <source>
        <dbReference type="ARBA" id="ARBA00022664"/>
    </source>
</evidence>
<proteinExistence type="predicted"/>
<dbReference type="Gene3D" id="3.30.70.330">
    <property type="match status" value="1"/>
</dbReference>
<dbReference type="PROSITE" id="PS50102">
    <property type="entry name" value="RRM"/>
    <property type="match status" value="1"/>
</dbReference>
<evidence type="ECO:0000256" key="2">
    <source>
        <dbReference type="ARBA" id="ARBA00022737"/>
    </source>
</evidence>
<dbReference type="InterPro" id="IPR050825">
    <property type="entry name" value="RBM42_RBP45_47-like"/>
</dbReference>
<sequence>MLTERRRLRRNPTTTPSLMKKYVPYGLGIYPIGLTNPTFIPGLLSPMRFVEFASHSTAGRVLKSYAGTEHSIFVGDLAPDVTDYLLQETFYTQYLSLRDTKVITDPNAGRSKGYDFVKLQTKWKEIVP</sequence>